<keyword evidence="3 7" id="KW-0312">Gluconeogenesis</keyword>
<dbReference type="UniPathway" id="UPA00109">
    <property type="reaction ID" value="UER00181"/>
</dbReference>
<dbReference type="InterPro" id="IPR035476">
    <property type="entry name" value="SIS_PGI_1"/>
</dbReference>
<sequence>MSILVSNTPAWQALQQHQKQWTGVSLRHLFDADSSRFSTYSVENSGLLLDYSRNYLNAETRTLLLALAEQMQLSDWIKRLYQGDEVNHTEHRAALHMALRHRGNAVIRVNGKDVMPEVQSVLQRMKQFVTAVHQGEWRGFTGKRIESVVNIGIGGSDLGPVMVTRALKAYHIGGLRIHFVSNVDSTHLMETIAELNPETTLFIIASKTFSTQETMLNANSARDWFLSHAQNPAAVAQHFVAISTAKERVSAFGIDTKNMFEFWDWVGGRFSLWSAIGLPIALAIGMEQFEEFLHGAYLMDEHFYHAPFDENLPVLLGLIGVWNSSFLGAATQVILPYDFALEHLPAYLQQLKMESLGKRVTRHGDVVDYATCPIIWGAAGNNGQHAFYQLLHQGTHLIPADFIIAAHSQRPLGTHQAATLSNALAQILALMHGRNAEETQTALRASGLSEQEIVQQLSHRTFPGNQPSNTLLYQRLSPAILGALIALYEHKVFVQSVCWDLNPFDQWGVELGKQVANGLLPALLGQGQVTLPIDGSTQALLQRLAR</sequence>
<evidence type="ECO:0000256" key="4">
    <source>
        <dbReference type="ARBA" id="ARBA00023152"/>
    </source>
</evidence>
<dbReference type="PANTHER" id="PTHR11469">
    <property type="entry name" value="GLUCOSE-6-PHOSPHATE ISOMERASE"/>
    <property type="match status" value="1"/>
</dbReference>
<dbReference type="HAMAP" id="MF_00473">
    <property type="entry name" value="G6P_isomerase"/>
    <property type="match status" value="1"/>
</dbReference>
<comment type="catalytic activity">
    <reaction evidence="6 7 8">
        <text>alpha-D-glucose 6-phosphate = beta-D-fructose 6-phosphate</text>
        <dbReference type="Rhea" id="RHEA:11816"/>
        <dbReference type="ChEBI" id="CHEBI:57634"/>
        <dbReference type="ChEBI" id="CHEBI:58225"/>
        <dbReference type="EC" id="5.3.1.9"/>
    </reaction>
</comment>
<dbReference type="RefSeq" id="WP_086488623.1">
    <property type="nucleotide sequence ID" value="NZ_MSLT01000018.1"/>
</dbReference>
<dbReference type="Pfam" id="PF00342">
    <property type="entry name" value="PGI"/>
    <property type="match status" value="1"/>
</dbReference>
<evidence type="ECO:0000313" key="10">
    <source>
        <dbReference type="Proteomes" id="UP000194798"/>
    </source>
</evidence>
<dbReference type="InterPro" id="IPR046348">
    <property type="entry name" value="SIS_dom_sf"/>
</dbReference>
<evidence type="ECO:0000256" key="3">
    <source>
        <dbReference type="ARBA" id="ARBA00022432"/>
    </source>
</evidence>
<dbReference type="GO" id="GO:0005829">
    <property type="term" value="C:cytosol"/>
    <property type="evidence" value="ECO:0007669"/>
    <property type="project" value="TreeGrafter"/>
</dbReference>
<feature type="active site" description="Proton donor" evidence="7">
    <location>
        <position position="354"/>
    </location>
</feature>
<comment type="similarity">
    <text evidence="2 7 8">Belongs to the GPI family.</text>
</comment>
<comment type="subcellular location">
    <subcellularLocation>
        <location evidence="7">Cytoplasm</location>
    </subcellularLocation>
</comment>
<dbReference type="InterPro" id="IPR035482">
    <property type="entry name" value="SIS_PGI_2"/>
</dbReference>
<dbReference type="InterPro" id="IPR001672">
    <property type="entry name" value="G6P_Isomerase"/>
</dbReference>
<evidence type="ECO:0000313" key="9">
    <source>
        <dbReference type="EMBL" id="OUD13175.1"/>
    </source>
</evidence>
<dbReference type="GO" id="GO:0006096">
    <property type="term" value="P:glycolytic process"/>
    <property type="evidence" value="ECO:0007669"/>
    <property type="project" value="UniProtKB-UniRule"/>
</dbReference>
<dbReference type="GO" id="GO:0004347">
    <property type="term" value="F:glucose-6-phosphate isomerase activity"/>
    <property type="evidence" value="ECO:0007669"/>
    <property type="project" value="UniProtKB-UniRule"/>
</dbReference>
<accession>A0A251X605</accession>
<evidence type="ECO:0000256" key="5">
    <source>
        <dbReference type="ARBA" id="ARBA00023235"/>
    </source>
</evidence>
<keyword evidence="10" id="KW-1185">Reference proteome</keyword>
<evidence type="ECO:0000256" key="7">
    <source>
        <dbReference type="HAMAP-Rule" id="MF_00473"/>
    </source>
</evidence>
<dbReference type="GO" id="GO:0006094">
    <property type="term" value="P:gluconeogenesis"/>
    <property type="evidence" value="ECO:0007669"/>
    <property type="project" value="UniProtKB-UniRule"/>
</dbReference>
<keyword evidence="4 7" id="KW-0324">Glycolysis</keyword>
<comment type="function">
    <text evidence="7">Catalyzes the reversible isomerization of glucose-6-phosphate to fructose-6-phosphate.</text>
</comment>
<dbReference type="InterPro" id="IPR018189">
    <property type="entry name" value="Phosphoglucose_isomerase_CS"/>
</dbReference>
<dbReference type="PROSITE" id="PS00765">
    <property type="entry name" value="P_GLUCOSE_ISOMERASE_1"/>
    <property type="match status" value="1"/>
</dbReference>
<protein>
    <recommendedName>
        <fullName evidence="7">Glucose-6-phosphate isomerase</fullName>
        <shortName evidence="7">GPI</shortName>
        <ecNumber evidence="7">5.3.1.9</ecNumber>
    </recommendedName>
    <alternativeName>
        <fullName evidence="7">Phosphoglucose isomerase</fullName>
        <shortName evidence="7">PGI</shortName>
    </alternativeName>
    <alternativeName>
        <fullName evidence="7">Phosphohexose isomerase</fullName>
        <shortName evidence="7">PHI</shortName>
    </alternativeName>
</protein>
<dbReference type="CDD" id="cd05016">
    <property type="entry name" value="SIS_PGI_2"/>
    <property type="match status" value="1"/>
</dbReference>
<dbReference type="AlphaFoldDB" id="A0A251X605"/>
<comment type="pathway">
    <text evidence="1 7 8">Carbohydrate degradation; glycolysis; D-glyceraldehyde 3-phosphate and glycerone phosphate from D-glucose: step 2/4.</text>
</comment>
<dbReference type="Proteomes" id="UP000194798">
    <property type="component" value="Unassembled WGS sequence"/>
</dbReference>
<dbReference type="PRINTS" id="PR00662">
    <property type="entry name" value="G6PISOMERASE"/>
</dbReference>
<feature type="active site" evidence="7">
    <location>
        <position position="513"/>
    </location>
</feature>
<dbReference type="PANTHER" id="PTHR11469:SF1">
    <property type="entry name" value="GLUCOSE-6-PHOSPHATE ISOMERASE"/>
    <property type="match status" value="1"/>
</dbReference>
<proteinExistence type="inferred from homology"/>
<dbReference type="EMBL" id="MSLT01000018">
    <property type="protein sequence ID" value="OUD13175.1"/>
    <property type="molecule type" value="Genomic_DNA"/>
</dbReference>
<dbReference type="PROSITE" id="PS51463">
    <property type="entry name" value="P_GLUCOSE_ISOMERASE_3"/>
    <property type="match status" value="1"/>
</dbReference>
<reference evidence="9 10" key="1">
    <citation type="submission" date="2016-12" db="EMBL/GenBank/DDBJ databases">
        <title>Thioflexothrix psekupsii D3 genome sequencing and assembly.</title>
        <authorList>
            <person name="Fomenkov A."/>
            <person name="Vincze T."/>
            <person name="Grabovich M."/>
            <person name="Anton B.P."/>
            <person name="Dubinina G."/>
            <person name="Orlova M."/>
            <person name="Belousova E."/>
            <person name="Roberts R.J."/>
        </authorList>
    </citation>
    <scope>NUCLEOTIDE SEQUENCE [LARGE SCALE GENOMIC DNA]</scope>
    <source>
        <strain evidence="9">D3</strain>
    </source>
</reference>
<keyword evidence="7" id="KW-0963">Cytoplasm</keyword>
<evidence type="ECO:0000256" key="2">
    <source>
        <dbReference type="ARBA" id="ARBA00006604"/>
    </source>
</evidence>
<dbReference type="EC" id="5.3.1.9" evidence="7"/>
<keyword evidence="5 7" id="KW-0413">Isomerase</keyword>
<dbReference type="InterPro" id="IPR023096">
    <property type="entry name" value="G6P_Isomerase_C"/>
</dbReference>
<dbReference type="CDD" id="cd05015">
    <property type="entry name" value="SIS_PGI_1"/>
    <property type="match status" value="1"/>
</dbReference>
<dbReference type="SUPFAM" id="SSF53697">
    <property type="entry name" value="SIS domain"/>
    <property type="match status" value="1"/>
</dbReference>
<evidence type="ECO:0000256" key="1">
    <source>
        <dbReference type="ARBA" id="ARBA00004926"/>
    </source>
</evidence>
<name>A0A251X605_9GAMM</name>
<dbReference type="GO" id="GO:0048029">
    <property type="term" value="F:monosaccharide binding"/>
    <property type="evidence" value="ECO:0007669"/>
    <property type="project" value="TreeGrafter"/>
</dbReference>
<gene>
    <name evidence="7" type="primary">pgi</name>
    <name evidence="9" type="ORF">TPSD3_11070</name>
</gene>
<dbReference type="NCBIfam" id="NF001211">
    <property type="entry name" value="PRK00179.1"/>
    <property type="match status" value="1"/>
</dbReference>
<evidence type="ECO:0000256" key="8">
    <source>
        <dbReference type="RuleBase" id="RU000612"/>
    </source>
</evidence>
<comment type="caution">
    <text evidence="9">The sequence shown here is derived from an EMBL/GenBank/DDBJ whole genome shotgun (WGS) entry which is preliminary data.</text>
</comment>
<dbReference type="GO" id="GO:0051156">
    <property type="term" value="P:glucose 6-phosphate metabolic process"/>
    <property type="evidence" value="ECO:0007669"/>
    <property type="project" value="TreeGrafter"/>
</dbReference>
<feature type="active site" evidence="7">
    <location>
        <position position="385"/>
    </location>
</feature>
<dbReference type="UniPathway" id="UPA00138"/>
<dbReference type="PROSITE" id="PS00174">
    <property type="entry name" value="P_GLUCOSE_ISOMERASE_2"/>
    <property type="match status" value="1"/>
</dbReference>
<comment type="pathway">
    <text evidence="7">Carbohydrate biosynthesis; gluconeogenesis.</text>
</comment>
<dbReference type="GO" id="GO:0097367">
    <property type="term" value="F:carbohydrate derivative binding"/>
    <property type="evidence" value="ECO:0007669"/>
    <property type="project" value="InterPro"/>
</dbReference>
<evidence type="ECO:0000256" key="6">
    <source>
        <dbReference type="ARBA" id="ARBA00029321"/>
    </source>
</evidence>
<dbReference type="Gene3D" id="1.10.1390.10">
    <property type="match status" value="1"/>
</dbReference>
<dbReference type="Gene3D" id="3.40.50.10490">
    <property type="entry name" value="Glucose-6-phosphate isomerase like protein, domain 1"/>
    <property type="match status" value="2"/>
</dbReference>
<organism evidence="9 10">
    <name type="scientific">Thioflexithrix psekupsensis</name>
    <dbReference type="NCBI Taxonomy" id="1570016"/>
    <lineage>
        <taxon>Bacteria</taxon>
        <taxon>Pseudomonadati</taxon>
        <taxon>Pseudomonadota</taxon>
        <taxon>Gammaproteobacteria</taxon>
        <taxon>Thiotrichales</taxon>
        <taxon>Thioflexithrix</taxon>
    </lineage>
</organism>
<dbReference type="FunFam" id="3.40.50.10490:FF:000004">
    <property type="entry name" value="Glucose-6-phosphate isomerase"/>
    <property type="match status" value="1"/>
</dbReference>
<dbReference type="OrthoDB" id="140919at2"/>